<dbReference type="Gramene" id="rna-AYBTSS11_LOCUS19100">
    <property type="protein sequence ID" value="CAJ1962165.1"/>
    <property type="gene ID" value="gene-AYBTSS11_LOCUS19100"/>
</dbReference>
<proteinExistence type="predicted"/>
<keyword evidence="1" id="KW-0812">Transmembrane</keyword>
<dbReference type="Proteomes" id="UP001189624">
    <property type="component" value="Chromosome 6"/>
</dbReference>
<organism evidence="2 3">
    <name type="scientific">Sphenostylis stenocarpa</name>
    <dbReference type="NCBI Taxonomy" id="92480"/>
    <lineage>
        <taxon>Eukaryota</taxon>
        <taxon>Viridiplantae</taxon>
        <taxon>Streptophyta</taxon>
        <taxon>Embryophyta</taxon>
        <taxon>Tracheophyta</taxon>
        <taxon>Spermatophyta</taxon>
        <taxon>Magnoliopsida</taxon>
        <taxon>eudicotyledons</taxon>
        <taxon>Gunneridae</taxon>
        <taxon>Pentapetalae</taxon>
        <taxon>rosids</taxon>
        <taxon>fabids</taxon>
        <taxon>Fabales</taxon>
        <taxon>Fabaceae</taxon>
        <taxon>Papilionoideae</taxon>
        <taxon>50 kb inversion clade</taxon>
        <taxon>NPAAA clade</taxon>
        <taxon>indigoferoid/millettioid clade</taxon>
        <taxon>Phaseoleae</taxon>
        <taxon>Sphenostylis</taxon>
    </lineage>
</organism>
<name>A0AA86T0I9_9FABA</name>
<keyword evidence="3" id="KW-1185">Reference proteome</keyword>
<feature type="transmembrane region" description="Helical" evidence="1">
    <location>
        <begin position="22"/>
        <end position="42"/>
    </location>
</feature>
<evidence type="ECO:0000313" key="3">
    <source>
        <dbReference type="Proteomes" id="UP001189624"/>
    </source>
</evidence>
<sequence length="252" mass="29760">MAKSLYLEEDYKPKVHTPRTKSLSFFASIFSLFIYICVFYTFNLSPYSLLNNNIFWFFMSNTLILIIAADYGAFSSSRKKEDLYEEYVQHNQARNYATPYVPKYDGQVHKQCINPKQELGCKLLEEKKKTTSDQNIPERVLEIVVLNQPKKPSECSNEKRPELHVHDGNEKIEEKAIPARIYRRSKSDRSNRQKHVMNEERVCMVQRSETVKVIAVQEENEFSKMSNEDLNRRIEEFIHKIKSQATRKVYQI</sequence>
<reference evidence="2" key="1">
    <citation type="submission" date="2023-10" db="EMBL/GenBank/DDBJ databases">
        <authorList>
            <person name="Domelevo Entfellner J.-B."/>
        </authorList>
    </citation>
    <scope>NUCLEOTIDE SEQUENCE</scope>
</reference>
<keyword evidence="1" id="KW-0472">Membrane</keyword>
<dbReference type="AlphaFoldDB" id="A0AA86T0I9"/>
<keyword evidence="1" id="KW-1133">Transmembrane helix</keyword>
<dbReference type="PANTHER" id="PTHR35997">
    <property type="entry name" value="COTTON FIBER PROTEIN-RELATED"/>
    <property type="match status" value="1"/>
</dbReference>
<evidence type="ECO:0000313" key="2">
    <source>
        <dbReference type="EMBL" id="CAJ1962165.1"/>
    </source>
</evidence>
<dbReference type="PANTHER" id="PTHR35997:SF6">
    <property type="entry name" value="COTTON FIBER PROTEIN"/>
    <property type="match status" value="1"/>
</dbReference>
<gene>
    <name evidence="2" type="ORF">AYBTSS11_LOCUS19100</name>
</gene>
<dbReference type="EMBL" id="OY731403">
    <property type="protein sequence ID" value="CAJ1962165.1"/>
    <property type="molecule type" value="Genomic_DNA"/>
</dbReference>
<feature type="transmembrane region" description="Helical" evidence="1">
    <location>
        <begin position="54"/>
        <end position="74"/>
    </location>
</feature>
<evidence type="ECO:0000256" key="1">
    <source>
        <dbReference type="SAM" id="Phobius"/>
    </source>
</evidence>
<protein>
    <submittedName>
        <fullName evidence="2">Uncharacterized protein</fullName>
    </submittedName>
</protein>
<accession>A0AA86T0I9</accession>